<evidence type="ECO:0000256" key="6">
    <source>
        <dbReference type="ARBA" id="ARBA00023136"/>
    </source>
</evidence>
<organism evidence="8 9">
    <name type="scientific">Alkalispirochaeta sphaeroplastigenens</name>
    <dbReference type="NCBI Taxonomy" id="1187066"/>
    <lineage>
        <taxon>Bacteria</taxon>
        <taxon>Pseudomonadati</taxon>
        <taxon>Spirochaetota</taxon>
        <taxon>Spirochaetia</taxon>
        <taxon>Spirochaetales</taxon>
        <taxon>Spirochaetaceae</taxon>
        <taxon>Alkalispirochaeta</taxon>
    </lineage>
</organism>
<keyword evidence="5 7" id="KW-1133">Transmembrane helix</keyword>
<protein>
    <recommendedName>
        <fullName evidence="7">UPF0056 membrane protein</fullName>
    </recommendedName>
</protein>
<keyword evidence="6 7" id="KW-0472">Membrane</keyword>
<dbReference type="OrthoDB" id="21094at2"/>
<gene>
    <name evidence="8" type="ORF">AU468_10155</name>
</gene>
<accession>A0A2S4JJF1</accession>
<comment type="caution">
    <text evidence="8">The sequence shown here is derived from an EMBL/GenBank/DDBJ whole genome shotgun (WGS) entry which is preliminary data.</text>
</comment>
<reference evidence="9" key="1">
    <citation type="submission" date="2015-12" db="EMBL/GenBank/DDBJ databases">
        <authorList>
            <person name="Lodha T.D."/>
            <person name="Chintalapati S."/>
            <person name="Chintalapati V.R."/>
            <person name="Sravanthi T."/>
        </authorList>
    </citation>
    <scope>NUCLEOTIDE SEQUENCE [LARGE SCALE GENOMIC DNA]</scope>
    <source>
        <strain evidence="9">JC133</strain>
    </source>
</reference>
<name>A0A2S4JJF1_9SPIO</name>
<keyword evidence="3" id="KW-1003">Cell membrane</keyword>
<keyword evidence="4 7" id="KW-0812">Transmembrane</keyword>
<evidence type="ECO:0000313" key="8">
    <source>
        <dbReference type="EMBL" id="POQ99663.1"/>
    </source>
</evidence>
<evidence type="ECO:0000313" key="9">
    <source>
        <dbReference type="Proteomes" id="UP000237350"/>
    </source>
</evidence>
<evidence type="ECO:0000256" key="3">
    <source>
        <dbReference type="ARBA" id="ARBA00022475"/>
    </source>
</evidence>
<keyword evidence="9" id="KW-1185">Reference proteome</keyword>
<dbReference type="PANTHER" id="PTHR33508:SF1">
    <property type="entry name" value="UPF0056 MEMBRANE PROTEIN YHCE"/>
    <property type="match status" value="1"/>
</dbReference>
<dbReference type="NCBIfam" id="TIGR00427">
    <property type="entry name" value="NAAT family transporter"/>
    <property type="match status" value="1"/>
</dbReference>
<feature type="transmembrane region" description="Helical" evidence="7">
    <location>
        <begin position="69"/>
        <end position="89"/>
    </location>
</feature>
<feature type="transmembrane region" description="Helical" evidence="7">
    <location>
        <begin position="6"/>
        <end position="25"/>
    </location>
</feature>
<evidence type="ECO:0000256" key="4">
    <source>
        <dbReference type="ARBA" id="ARBA00022692"/>
    </source>
</evidence>
<proteinExistence type="inferred from homology"/>
<comment type="similarity">
    <text evidence="2 7">Belongs to the UPF0056 (MarC) family.</text>
</comment>
<evidence type="ECO:0000256" key="1">
    <source>
        <dbReference type="ARBA" id="ARBA00004651"/>
    </source>
</evidence>
<dbReference type="AlphaFoldDB" id="A0A2S4JJF1"/>
<feature type="transmembrane region" description="Helical" evidence="7">
    <location>
        <begin position="101"/>
        <end position="122"/>
    </location>
</feature>
<evidence type="ECO:0000256" key="2">
    <source>
        <dbReference type="ARBA" id="ARBA00009784"/>
    </source>
</evidence>
<feature type="transmembrane region" description="Helical" evidence="7">
    <location>
        <begin position="166"/>
        <end position="187"/>
    </location>
</feature>
<dbReference type="Pfam" id="PF01914">
    <property type="entry name" value="MarC"/>
    <property type="match status" value="1"/>
</dbReference>
<sequence length="194" mass="20535">MFFSTFIGLFFLLTPFFVLSSFLALTQGYTSAQRRRLALEVALGTMAVGITLFLLGNHIFALFGINLHSFRMGTGILLMLSAINLVQGGSTAPLKGIDREAISIVPLAIPITVGPATVGYLLVLSSEQTAPAEAALTLGAFALAACAVGTLLFISSWIERVLGRSGITILSKITGLILSALAAQMFMQGFTQFL</sequence>
<dbReference type="Proteomes" id="UP000237350">
    <property type="component" value="Unassembled WGS sequence"/>
</dbReference>
<feature type="transmembrane region" description="Helical" evidence="7">
    <location>
        <begin position="37"/>
        <end position="63"/>
    </location>
</feature>
<dbReference type="RefSeq" id="WP_018526207.1">
    <property type="nucleotide sequence ID" value="NZ_LPWH01000093.1"/>
</dbReference>
<dbReference type="InterPro" id="IPR002771">
    <property type="entry name" value="Multi_antbiot-R_MarC"/>
</dbReference>
<feature type="transmembrane region" description="Helical" evidence="7">
    <location>
        <begin position="134"/>
        <end position="154"/>
    </location>
</feature>
<dbReference type="PANTHER" id="PTHR33508">
    <property type="entry name" value="UPF0056 MEMBRANE PROTEIN YHCE"/>
    <property type="match status" value="1"/>
</dbReference>
<comment type="subcellular location">
    <subcellularLocation>
        <location evidence="1 7">Cell membrane</location>
        <topology evidence="1 7">Multi-pass membrane protein</topology>
    </subcellularLocation>
</comment>
<dbReference type="GO" id="GO:0005886">
    <property type="term" value="C:plasma membrane"/>
    <property type="evidence" value="ECO:0007669"/>
    <property type="project" value="UniProtKB-SubCell"/>
</dbReference>
<evidence type="ECO:0000256" key="7">
    <source>
        <dbReference type="RuleBase" id="RU362048"/>
    </source>
</evidence>
<dbReference type="EMBL" id="LPWH01000093">
    <property type="protein sequence ID" value="POQ99663.1"/>
    <property type="molecule type" value="Genomic_DNA"/>
</dbReference>
<evidence type="ECO:0000256" key="5">
    <source>
        <dbReference type="ARBA" id="ARBA00022989"/>
    </source>
</evidence>